<gene>
    <name evidence="4" type="ORF">Satyrvirus1_6</name>
</gene>
<keyword evidence="2" id="KW-0472">Membrane</keyword>
<dbReference type="GO" id="GO:0016887">
    <property type="term" value="F:ATP hydrolysis activity"/>
    <property type="evidence" value="ECO:0007669"/>
    <property type="project" value="InterPro"/>
</dbReference>
<feature type="transmembrane region" description="Helical" evidence="2">
    <location>
        <begin position="25"/>
        <end position="43"/>
    </location>
</feature>
<comment type="similarity">
    <text evidence="1">Belongs to the AAA ATPase family. BCS1 subfamily.</text>
</comment>
<dbReference type="InterPro" id="IPR003593">
    <property type="entry name" value="AAA+_ATPase"/>
</dbReference>
<feature type="domain" description="AAA+ ATPase" evidence="3">
    <location>
        <begin position="284"/>
        <end position="432"/>
    </location>
</feature>
<sequence length="486" mass="56638">MQIRELITIIVPQIPLLLMTMANGTNVFSILPILLIPIIIYIIDNMSKIIKYFNKEKIPSNYVNYSINCGTYANFYKFIDSLSFFLNMFYPNSIKEGNIQTYRLDSYDPNILYRYYRAIIEPNSEFDYKLCFNHKINCVNILEKIKNDGFVLKDIDTEKLLTYPIYISLCEKQEDKIVGDKTQKINVKYATISAVDMQTVKDFICIIVSYSIYTIECNIDFKLSKKMYYFDKDSKIFDYVSSNVNVKKNYDNVFLSKKNYDIVVKTIREWENNKIIQLEEGIPNKIGFFLKGMPGSGKSSLIYSIATETKKHIVSINLQKFDNQSFIRMMSNIENRVVVFDDIDTYDFTHNRENKDNKKISDELTIALMAADKGNDTCSNKLTLDVLLEVLDGYTYLSNCIVILTSNHPELLDPAITRPGRVDHIINFELCDANQFKNIFKYFVGCNYKTINPEFVFNEFTYTTSYLINTVILPNRKNPKYILELL</sequence>
<dbReference type="Gene3D" id="3.40.50.300">
    <property type="entry name" value="P-loop containing nucleotide triphosphate hydrolases"/>
    <property type="match status" value="1"/>
</dbReference>
<organism evidence="4">
    <name type="scientific">Satyrvirus sp</name>
    <dbReference type="NCBI Taxonomy" id="2487771"/>
    <lineage>
        <taxon>Viruses</taxon>
        <taxon>Varidnaviria</taxon>
        <taxon>Bamfordvirae</taxon>
        <taxon>Nucleocytoviricota</taxon>
        <taxon>Megaviricetes</taxon>
        <taxon>Imitervirales</taxon>
        <taxon>Mimiviridae</taxon>
        <taxon>Megamimivirinae</taxon>
    </lineage>
</organism>
<keyword evidence="2" id="KW-0812">Transmembrane</keyword>
<protein>
    <submittedName>
        <fullName evidence="4">AAA family ATPase</fullName>
    </submittedName>
</protein>
<reference evidence="4" key="1">
    <citation type="submission" date="2018-10" db="EMBL/GenBank/DDBJ databases">
        <title>Hidden diversity of soil giant viruses.</title>
        <authorList>
            <person name="Schulz F."/>
            <person name="Alteio L."/>
            <person name="Goudeau D."/>
            <person name="Ryan E.M."/>
            <person name="Malmstrom R.R."/>
            <person name="Blanchard J."/>
            <person name="Woyke T."/>
        </authorList>
    </citation>
    <scope>NUCLEOTIDE SEQUENCE</scope>
    <source>
        <strain evidence="4">SAV1</strain>
    </source>
</reference>
<dbReference type="Pfam" id="PF00004">
    <property type="entry name" value="AAA"/>
    <property type="match status" value="1"/>
</dbReference>
<name>A0A3G5ACM2_9VIRU</name>
<accession>A0A3G5ACM2</accession>
<evidence type="ECO:0000259" key="3">
    <source>
        <dbReference type="SMART" id="SM00382"/>
    </source>
</evidence>
<dbReference type="EMBL" id="MK072437">
    <property type="protein sequence ID" value="AYV84920.1"/>
    <property type="molecule type" value="Genomic_DNA"/>
</dbReference>
<dbReference type="SUPFAM" id="SSF52540">
    <property type="entry name" value="P-loop containing nucleoside triphosphate hydrolases"/>
    <property type="match status" value="1"/>
</dbReference>
<proteinExistence type="inferred from homology"/>
<dbReference type="InterPro" id="IPR050747">
    <property type="entry name" value="Mitochondrial_chaperone_BCS1"/>
</dbReference>
<dbReference type="InterPro" id="IPR027417">
    <property type="entry name" value="P-loop_NTPase"/>
</dbReference>
<keyword evidence="2" id="KW-1133">Transmembrane helix</keyword>
<dbReference type="PANTHER" id="PTHR23070">
    <property type="entry name" value="BCS1 AAA-TYPE ATPASE"/>
    <property type="match status" value="1"/>
</dbReference>
<dbReference type="GO" id="GO:0005524">
    <property type="term" value="F:ATP binding"/>
    <property type="evidence" value="ECO:0007669"/>
    <property type="project" value="InterPro"/>
</dbReference>
<dbReference type="InterPro" id="IPR003959">
    <property type="entry name" value="ATPase_AAA_core"/>
</dbReference>
<evidence type="ECO:0000256" key="1">
    <source>
        <dbReference type="ARBA" id="ARBA00007448"/>
    </source>
</evidence>
<dbReference type="SMART" id="SM00382">
    <property type="entry name" value="AAA"/>
    <property type="match status" value="1"/>
</dbReference>
<evidence type="ECO:0000256" key="2">
    <source>
        <dbReference type="SAM" id="Phobius"/>
    </source>
</evidence>
<evidence type="ECO:0000313" key="4">
    <source>
        <dbReference type="EMBL" id="AYV84920.1"/>
    </source>
</evidence>